<comment type="similarity">
    <text evidence="2 5">Belongs to the class-C beta-lactamase family.</text>
</comment>
<dbReference type="OrthoDB" id="9803467at2"/>
<dbReference type="InterPro" id="IPR001466">
    <property type="entry name" value="Beta-lactam-related"/>
</dbReference>
<evidence type="ECO:0000313" key="9">
    <source>
        <dbReference type="EMBL" id="QDT13545.1"/>
    </source>
</evidence>
<accession>A0A517P2E3</accession>
<gene>
    <name evidence="9" type="primary">ampH</name>
    <name evidence="9" type="ORF">K239x_55650</name>
</gene>
<feature type="signal peptide" evidence="6">
    <location>
        <begin position="1"/>
        <end position="18"/>
    </location>
</feature>
<dbReference type="GO" id="GO:0004180">
    <property type="term" value="F:carboxypeptidase activity"/>
    <property type="evidence" value="ECO:0007669"/>
    <property type="project" value="UniProtKB-KW"/>
</dbReference>
<dbReference type="GO" id="GO:0008800">
    <property type="term" value="F:beta-lactamase activity"/>
    <property type="evidence" value="ECO:0007669"/>
    <property type="project" value="UniProtKB-UniRule"/>
</dbReference>
<feature type="domain" description="Peptidase S12 Pab87-related C-terminal" evidence="8">
    <location>
        <begin position="368"/>
        <end position="441"/>
    </location>
</feature>
<reference evidence="9 10" key="1">
    <citation type="submission" date="2019-02" db="EMBL/GenBank/DDBJ databases">
        <title>Deep-cultivation of Planctomycetes and their phenomic and genomic characterization uncovers novel biology.</title>
        <authorList>
            <person name="Wiegand S."/>
            <person name="Jogler M."/>
            <person name="Boedeker C."/>
            <person name="Pinto D."/>
            <person name="Vollmers J."/>
            <person name="Rivas-Marin E."/>
            <person name="Kohn T."/>
            <person name="Peeters S.H."/>
            <person name="Heuer A."/>
            <person name="Rast P."/>
            <person name="Oberbeckmann S."/>
            <person name="Bunk B."/>
            <person name="Jeske O."/>
            <person name="Meyerdierks A."/>
            <person name="Storesund J.E."/>
            <person name="Kallscheuer N."/>
            <person name="Luecker S."/>
            <person name="Lage O.M."/>
            <person name="Pohl T."/>
            <person name="Merkel B.J."/>
            <person name="Hornburger P."/>
            <person name="Mueller R.-W."/>
            <person name="Bruemmer F."/>
            <person name="Labrenz M."/>
            <person name="Spormann A.M."/>
            <person name="Op den Camp H."/>
            <person name="Overmann J."/>
            <person name="Amann R."/>
            <person name="Jetten M.S.M."/>
            <person name="Mascher T."/>
            <person name="Medema M.H."/>
            <person name="Devos D.P."/>
            <person name="Kaster A.-K."/>
            <person name="Ovreas L."/>
            <person name="Rohde M."/>
            <person name="Galperin M.Y."/>
            <person name="Jogler C."/>
        </authorList>
    </citation>
    <scope>NUCLEOTIDE SEQUENCE [LARGE SCALE GENOMIC DNA]</scope>
    <source>
        <strain evidence="9 10">K23_9</strain>
    </source>
</reference>
<feature type="chain" id="PRO_5022202295" description="Beta-lactamase" evidence="6">
    <location>
        <begin position="19"/>
        <end position="453"/>
    </location>
</feature>
<evidence type="ECO:0000313" key="10">
    <source>
        <dbReference type="Proteomes" id="UP000319817"/>
    </source>
</evidence>
<dbReference type="EMBL" id="CP036526">
    <property type="protein sequence ID" value="QDT13545.1"/>
    <property type="molecule type" value="Genomic_DNA"/>
</dbReference>
<dbReference type="PANTHER" id="PTHR46825:SF8">
    <property type="entry name" value="BETA-LACTAMASE-RELATED"/>
    <property type="match status" value="1"/>
</dbReference>
<organism evidence="9 10">
    <name type="scientific">Stieleria marina</name>
    <dbReference type="NCBI Taxonomy" id="1930275"/>
    <lineage>
        <taxon>Bacteria</taxon>
        <taxon>Pseudomonadati</taxon>
        <taxon>Planctomycetota</taxon>
        <taxon>Planctomycetia</taxon>
        <taxon>Pirellulales</taxon>
        <taxon>Pirellulaceae</taxon>
        <taxon>Stieleria</taxon>
    </lineage>
</organism>
<dbReference type="Pfam" id="PF11954">
    <property type="entry name" value="DUF3471"/>
    <property type="match status" value="1"/>
</dbReference>
<dbReference type="SUPFAM" id="SSF56601">
    <property type="entry name" value="beta-lactamase/transpeptidase-like"/>
    <property type="match status" value="1"/>
</dbReference>
<proteinExistence type="inferred from homology"/>
<dbReference type="GO" id="GO:0030288">
    <property type="term" value="C:outer membrane-bounded periplasmic space"/>
    <property type="evidence" value="ECO:0007669"/>
    <property type="project" value="InterPro"/>
</dbReference>
<dbReference type="Proteomes" id="UP000319817">
    <property type="component" value="Chromosome"/>
</dbReference>
<keyword evidence="3 5" id="KW-0378">Hydrolase</keyword>
<dbReference type="InterPro" id="IPR012338">
    <property type="entry name" value="Beta-lactam/transpept-like"/>
</dbReference>
<dbReference type="InterPro" id="IPR001586">
    <property type="entry name" value="Beta-lactam_class-C_AS"/>
</dbReference>
<protein>
    <recommendedName>
        <fullName evidence="5">Beta-lactamase</fullName>
        <ecNumber evidence="5">3.5.2.6</ecNumber>
    </recommendedName>
</protein>
<evidence type="ECO:0000256" key="6">
    <source>
        <dbReference type="SAM" id="SignalP"/>
    </source>
</evidence>
<comment type="catalytic activity">
    <reaction evidence="1 5">
        <text>a beta-lactam + H2O = a substituted beta-amino acid</text>
        <dbReference type="Rhea" id="RHEA:20401"/>
        <dbReference type="ChEBI" id="CHEBI:15377"/>
        <dbReference type="ChEBI" id="CHEBI:35627"/>
        <dbReference type="ChEBI" id="CHEBI:140347"/>
        <dbReference type="EC" id="3.5.2.6"/>
    </reaction>
</comment>
<keyword evidence="9" id="KW-0121">Carboxypeptidase</keyword>
<evidence type="ECO:0000259" key="7">
    <source>
        <dbReference type="Pfam" id="PF00144"/>
    </source>
</evidence>
<keyword evidence="10" id="KW-1185">Reference proteome</keyword>
<keyword evidence="6" id="KW-0732">Signal</keyword>
<evidence type="ECO:0000256" key="5">
    <source>
        <dbReference type="RuleBase" id="RU361140"/>
    </source>
</evidence>
<evidence type="ECO:0000256" key="2">
    <source>
        <dbReference type="ARBA" id="ARBA00007840"/>
    </source>
</evidence>
<evidence type="ECO:0000259" key="8">
    <source>
        <dbReference type="Pfam" id="PF11954"/>
    </source>
</evidence>
<dbReference type="AlphaFoldDB" id="A0A517P2E3"/>
<evidence type="ECO:0000256" key="4">
    <source>
        <dbReference type="ARBA" id="ARBA00023251"/>
    </source>
</evidence>
<dbReference type="Gene3D" id="3.40.710.10">
    <property type="entry name" value="DD-peptidase/beta-lactamase superfamily"/>
    <property type="match status" value="1"/>
</dbReference>
<dbReference type="InterPro" id="IPR050491">
    <property type="entry name" value="AmpC-like"/>
</dbReference>
<dbReference type="RefSeq" id="WP_145421260.1">
    <property type="nucleotide sequence ID" value="NZ_CP036526.1"/>
</dbReference>
<evidence type="ECO:0000256" key="1">
    <source>
        <dbReference type="ARBA" id="ARBA00001526"/>
    </source>
</evidence>
<dbReference type="GO" id="GO:0046677">
    <property type="term" value="P:response to antibiotic"/>
    <property type="evidence" value="ECO:0007669"/>
    <property type="project" value="UniProtKB-UniRule"/>
</dbReference>
<sequence length="453" mass="48653" precursor="true">MSLRYVLMFAIAAGSYSASWSQDLAGKITALAKPYVDSETVVGLSIGVVKGDQTTAVHLGKTKSGGQSPSDDTVYEIGSISKVFTGILLGDAVSRGDARLDQPVQQLLPAGVTMPAGKRAITLVDISTHTSGLPRLSNNMPSLTSKDPYADYTSKLAHEFLNSHKLRREPGAKQEYSNFAVSLLGHLLSQKSGKSYDKLMADRITEPLGMTDTSVQLTGTMASRLATPHIAVNTIGTNWGFADMPGAGGIRSTTADMLKFAQACLDPPESSTGKAIELAWKEHYAGGVGAAKMGLGWHFAGDGSTRWHNGQTGGYHSMLMVNRQLNSAVVLLTNTATGEVDQLASQVIQMLAGAKPEPRHFEAGMKVSPEKMKRLEGQYQLAPTFVFTVTAKEGKLMVGVTNQPTMQVFAKSETEWFYKAVEASLTFQLDKNGQCQALVLFQNGVRQTAKKIR</sequence>
<feature type="domain" description="Beta-lactamase-related" evidence="7">
    <location>
        <begin position="30"/>
        <end position="341"/>
    </location>
</feature>
<dbReference type="Pfam" id="PF00144">
    <property type="entry name" value="Beta-lactamase"/>
    <property type="match status" value="1"/>
</dbReference>
<dbReference type="PROSITE" id="PS00336">
    <property type="entry name" value="BETA_LACTAMASE_C"/>
    <property type="match status" value="1"/>
</dbReference>
<dbReference type="EC" id="3.5.2.6" evidence="5"/>
<dbReference type="GO" id="GO:0017001">
    <property type="term" value="P:antibiotic catabolic process"/>
    <property type="evidence" value="ECO:0007669"/>
    <property type="project" value="InterPro"/>
</dbReference>
<name>A0A517P2E3_9BACT</name>
<evidence type="ECO:0000256" key="3">
    <source>
        <dbReference type="ARBA" id="ARBA00022801"/>
    </source>
</evidence>
<keyword evidence="9" id="KW-0645">Protease</keyword>
<dbReference type="PANTHER" id="PTHR46825">
    <property type="entry name" value="D-ALANYL-D-ALANINE-CARBOXYPEPTIDASE/ENDOPEPTIDASE AMPH"/>
    <property type="match status" value="1"/>
</dbReference>
<keyword evidence="4 5" id="KW-0046">Antibiotic resistance</keyword>
<dbReference type="InterPro" id="IPR021860">
    <property type="entry name" value="Peptidase_S12_Pab87-rel_C"/>
</dbReference>